<dbReference type="PROSITE" id="PS51318">
    <property type="entry name" value="TAT"/>
    <property type="match status" value="1"/>
</dbReference>
<evidence type="ECO:0000256" key="1">
    <source>
        <dbReference type="ARBA" id="ARBA00011073"/>
    </source>
</evidence>
<dbReference type="InterPro" id="IPR023828">
    <property type="entry name" value="Peptidase_S8_Ser-AS"/>
</dbReference>
<feature type="region of interest" description="Disordered" evidence="6">
    <location>
        <begin position="387"/>
        <end position="408"/>
    </location>
</feature>
<keyword evidence="9" id="KW-1185">Reference proteome</keyword>
<evidence type="ECO:0000313" key="8">
    <source>
        <dbReference type="EMBL" id="MCL9818320.1"/>
    </source>
</evidence>
<dbReference type="InterPro" id="IPR036852">
    <property type="entry name" value="Peptidase_S8/S53_dom_sf"/>
</dbReference>
<dbReference type="RefSeq" id="WP_250586003.1">
    <property type="nucleotide sequence ID" value="NZ_JAKRVX010000010.1"/>
</dbReference>
<dbReference type="PANTHER" id="PTHR43806">
    <property type="entry name" value="PEPTIDASE S8"/>
    <property type="match status" value="1"/>
</dbReference>
<evidence type="ECO:0000256" key="2">
    <source>
        <dbReference type="ARBA" id="ARBA00022670"/>
    </source>
</evidence>
<name>A0AAE3KAG9_9EURY</name>
<dbReference type="PROSITE" id="PS00137">
    <property type="entry name" value="SUBTILASE_HIS"/>
    <property type="match status" value="1"/>
</dbReference>
<dbReference type="PROSITE" id="PS00138">
    <property type="entry name" value="SUBTILASE_SER"/>
    <property type="match status" value="1"/>
</dbReference>
<keyword evidence="8" id="KW-0614">Plasmid</keyword>
<dbReference type="AlphaFoldDB" id="A0AAE3KAG9"/>
<dbReference type="GO" id="GO:0006508">
    <property type="term" value="P:proteolysis"/>
    <property type="evidence" value="ECO:0007669"/>
    <property type="project" value="UniProtKB-KW"/>
</dbReference>
<evidence type="ECO:0000256" key="3">
    <source>
        <dbReference type="ARBA" id="ARBA00022801"/>
    </source>
</evidence>
<dbReference type="PROSITE" id="PS51892">
    <property type="entry name" value="SUBTILASE"/>
    <property type="match status" value="1"/>
</dbReference>
<feature type="active site" description="Charge relay system" evidence="5">
    <location>
        <position position="211"/>
    </location>
</feature>
<accession>A0AAE3KAG9</accession>
<dbReference type="InterPro" id="IPR006311">
    <property type="entry name" value="TAT_signal"/>
</dbReference>
<evidence type="ECO:0000313" key="9">
    <source>
        <dbReference type="Proteomes" id="UP001203207"/>
    </source>
</evidence>
<reference evidence="8" key="2">
    <citation type="submission" date="2022-02" db="EMBL/GenBank/DDBJ databases">
        <authorList>
            <person name="Elcheninov A.G."/>
            <person name="Sorokin D.Y."/>
            <person name="Kublanov I.V."/>
        </authorList>
    </citation>
    <scope>NUCLEOTIDE SEQUENCE</scope>
    <source>
        <strain evidence="8">AArc-St2</strain>
        <plasmid evidence="8">pAArc-St2</plasmid>
    </source>
</reference>
<keyword evidence="2 5" id="KW-0645">Protease</keyword>
<gene>
    <name evidence="8" type="ORF">AArcSt2_15365</name>
</gene>
<dbReference type="PRINTS" id="PR00723">
    <property type="entry name" value="SUBTILISIN"/>
</dbReference>
<dbReference type="SUPFAM" id="SSF52743">
    <property type="entry name" value="Subtilisin-like"/>
    <property type="match status" value="1"/>
</dbReference>
<feature type="active site" description="Charge relay system" evidence="5">
    <location>
        <position position="433"/>
    </location>
</feature>
<dbReference type="InterPro" id="IPR050131">
    <property type="entry name" value="Peptidase_S8_subtilisin-like"/>
</dbReference>
<protein>
    <submittedName>
        <fullName evidence="8">S8 family serine peptidase</fullName>
    </submittedName>
</protein>
<feature type="compositionally biased region" description="Polar residues" evidence="6">
    <location>
        <begin position="387"/>
        <end position="398"/>
    </location>
</feature>
<evidence type="ECO:0000256" key="6">
    <source>
        <dbReference type="SAM" id="MobiDB-lite"/>
    </source>
</evidence>
<reference evidence="8" key="1">
    <citation type="journal article" date="2022" name="Syst. Appl. Microbiol.">
        <title>Natronocalculus amylovorans gen. nov., sp. nov., and Natranaeroarchaeum aerophilus sp. nov., dominant culturable amylolytic natronoarchaea from hypersaline soda lakes in southwestern Siberia.</title>
        <authorList>
            <person name="Sorokin D.Y."/>
            <person name="Elcheninov A.G."/>
            <person name="Khizhniak T.V."/>
            <person name="Koenen M."/>
            <person name="Bale N.J."/>
            <person name="Damste J.S.S."/>
            <person name="Kublanov I.V."/>
        </authorList>
    </citation>
    <scope>NUCLEOTIDE SEQUENCE</scope>
    <source>
        <strain evidence="8">AArc-St2</strain>
    </source>
</reference>
<feature type="domain" description="Peptidase S8/S53" evidence="7">
    <location>
        <begin position="203"/>
        <end position="450"/>
    </location>
</feature>
<dbReference type="InterPro" id="IPR000209">
    <property type="entry name" value="Peptidase_S8/S53_dom"/>
</dbReference>
<comment type="similarity">
    <text evidence="1 5">Belongs to the peptidase S8 family.</text>
</comment>
<dbReference type="PANTHER" id="PTHR43806:SF11">
    <property type="entry name" value="CEREVISIN-RELATED"/>
    <property type="match status" value="1"/>
</dbReference>
<sequence>MRLSRRSFLKSVPATIAAATLPTPAHSSGVFTELATTYQPLFGSGVGRDRAIEYTSDTLPSWHVVYAEDKRDSLETWIDNRDSRSVLSEHEPTRTATIVASPADVGAGTLDRLRGQGLGGMSWIEAIDLNVQMGLVEPITRLDDRDDTDELLSVDRFERTLLRIQDAGVPSPQGVAFAEEAPETTPAQVRRLLGFDYVSVDDSTVTIAVIDSGCNTVDGDVFGNTDRILPASKNFVSGGTVESEGLGVLGDPNGHGSFVASQIAANPSDNTFQGIASNCDLLICRALGDDGSGSTRDIIDAVTYAADHDADVICMSLGSPIYSAALDRALAYAVGAGSIPVVAVGNDRQATRWVASPASSEWAIGVGALTAEDPDDAQSAYFSNIGPQPGTTDLSNGETADARPDVGAPGMEMRALVGRTTGSTREQVLSGTSMAAPIVAGTVGLLIASDSAYRGDLNAIRDRLESHSIALPNVAQNETGAGMINAEALLTGSETDGQADSMTDEAALRNEAYAALSNNQGGLLTQLF</sequence>
<dbReference type="InterPro" id="IPR015500">
    <property type="entry name" value="Peptidase_S8_subtilisin-rel"/>
</dbReference>
<organism evidence="8 9">
    <name type="scientific">Natronocalculus amylovorans</name>
    <dbReference type="NCBI Taxonomy" id="2917812"/>
    <lineage>
        <taxon>Archaea</taxon>
        <taxon>Methanobacteriati</taxon>
        <taxon>Methanobacteriota</taxon>
        <taxon>Stenosarchaea group</taxon>
        <taxon>Halobacteria</taxon>
        <taxon>Halobacteriales</taxon>
        <taxon>Haloferacaceae</taxon>
        <taxon>Natronocalculus</taxon>
    </lineage>
</organism>
<dbReference type="GO" id="GO:0004252">
    <property type="term" value="F:serine-type endopeptidase activity"/>
    <property type="evidence" value="ECO:0007669"/>
    <property type="project" value="UniProtKB-UniRule"/>
</dbReference>
<feature type="active site" description="Charge relay system" evidence="5">
    <location>
        <position position="255"/>
    </location>
</feature>
<keyword evidence="3 5" id="KW-0378">Hydrolase</keyword>
<geneLocation type="plasmid" evidence="8">
    <name>pAArc-St2</name>
</geneLocation>
<dbReference type="Gene3D" id="3.40.50.200">
    <property type="entry name" value="Peptidase S8/S53 domain"/>
    <property type="match status" value="1"/>
</dbReference>
<keyword evidence="4 5" id="KW-0720">Serine protease</keyword>
<evidence type="ECO:0000259" key="7">
    <source>
        <dbReference type="Pfam" id="PF00082"/>
    </source>
</evidence>
<dbReference type="InterPro" id="IPR022398">
    <property type="entry name" value="Peptidase_S8_His-AS"/>
</dbReference>
<dbReference type="EMBL" id="JAKRVX010000010">
    <property type="protein sequence ID" value="MCL9818320.1"/>
    <property type="molecule type" value="Genomic_DNA"/>
</dbReference>
<evidence type="ECO:0000256" key="5">
    <source>
        <dbReference type="PROSITE-ProRule" id="PRU01240"/>
    </source>
</evidence>
<evidence type="ECO:0000256" key="4">
    <source>
        <dbReference type="ARBA" id="ARBA00022825"/>
    </source>
</evidence>
<dbReference type="Pfam" id="PF00082">
    <property type="entry name" value="Peptidase_S8"/>
    <property type="match status" value="1"/>
</dbReference>
<proteinExistence type="inferred from homology"/>
<dbReference type="Proteomes" id="UP001203207">
    <property type="component" value="Unassembled WGS sequence"/>
</dbReference>
<comment type="caution">
    <text evidence="8">The sequence shown here is derived from an EMBL/GenBank/DDBJ whole genome shotgun (WGS) entry which is preliminary data.</text>
</comment>